<dbReference type="PROSITE" id="PS51747">
    <property type="entry name" value="CYT_DCMP_DEAMINASES_2"/>
    <property type="match status" value="1"/>
</dbReference>
<dbReference type="InterPro" id="IPR016192">
    <property type="entry name" value="APOBEC/CMP_deaminase_Zn-bd"/>
</dbReference>
<evidence type="ECO:0000259" key="8">
    <source>
        <dbReference type="PROSITE" id="PS51747"/>
    </source>
</evidence>
<dbReference type="Pfam" id="PF00383">
    <property type="entry name" value="dCMP_cyt_deam_1"/>
    <property type="match status" value="1"/>
</dbReference>
<dbReference type="PANTHER" id="PTHR11079">
    <property type="entry name" value="CYTOSINE DEAMINASE FAMILY MEMBER"/>
    <property type="match status" value="1"/>
</dbReference>
<comment type="caution">
    <text evidence="9">The sequence shown here is derived from an EMBL/GenBank/DDBJ whole genome shotgun (WGS) entry which is preliminary data.</text>
</comment>
<dbReference type="InterPro" id="IPR016193">
    <property type="entry name" value="Cytidine_deaminase-like"/>
</dbReference>
<keyword evidence="5 7" id="KW-0862">Zinc</keyword>
<feature type="domain" description="CMP/dCMP-type deaminase" evidence="8">
    <location>
        <begin position="1"/>
        <end position="116"/>
    </location>
</feature>
<name>A0A9D1N130_9CLOT</name>
<comment type="cofactor">
    <cofactor evidence="7">
        <name>Zn(2+)</name>
        <dbReference type="ChEBI" id="CHEBI:29105"/>
    </cofactor>
    <text evidence="7">Binds 1 zinc ion per subunit.</text>
</comment>
<evidence type="ECO:0000256" key="4">
    <source>
        <dbReference type="ARBA" id="ARBA00022801"/>
    </source>
</evidence>
<dbReference type="GO" id="GO:0002100">
    <property type="term" value="P:tRNA wobble adenosine to inosine editing"/>
    <property type="evidence" value="ECO:0007669"/>
    <property type="project" value="UniProtKB-UniRule"/>
</dbReference>
<evidence type="ECO:0000256" key="2">
    <source>
        <dbReference type="ARBA" id="ARBA00022694"/>
    </source>
</evidence>
<keyword evidence="2 7" id="KW-0819">tRNA processing</keyword>
<proteinExistence type="inferred from homology"/>
<evidence type="ECO:0000256" key="1">
    <source>
        <dbReference type="ARBA" id="ARBA00010669"/>
    </source>
</evidence>
<dbReference type="EC" id="3.5.4.33" evidence="7"/>
<feature type="binding site" evidence="7">
    <location>
        <position position="82"/>
    </location>
    <ligand>
        <name>Zn(2+)</name>
        <dbReference type="ChEBI" id="CHEBI:29105"/>
        <note>catalytic</note>
    </ligand>
</feature>
<dbReference type="SUPFAM" id="SSF53927">
    <property type="entry name" value="Cytidine deaminase-like"/>
    <property type="match status" value="1"/>
</dbReference>
<accession>A0A9D1N130</accession>
<organism evidence="9 10">
    <name type="scientific">Candidatus Limenecus avicola</name>
    <dbReference type="NCBI Taxonomy" id="2840847"/>
    <lineage>
        <taxon>Bacteria</taxon>
        <taxon>Bacillati</taxon>
        <taxon>Bacillota</taxon>
        <taxon>Clostridia</taxon>
        <taxon>Eubacteriales</taxon>
        <taxon>Clostridiaceae</taxon>
        <taxon>Clostridiaceae incertae sedis</taxon>
        <taxon>Candidatus Limenecus</taxon>
    </lineage>
</organism>
<dbReference type="CDD" id="cd01285">
    <property type="entry name" value="nucleoside_deaminase"/>
    <property type="match status" value="1"/>
</dbReference>
<keyword evidence="3 7" id="KW-0479">Metal-binding</keyword>
<keyword evidence="4 7" id="KW-0378">Hydrolase</keyword>
<sequence length="146" mass="16544">MNNLFMQKAIDEALCAGNEIPVGAVIVKNGNIIAIEHNQKEALNDVTAHAEILALRNASKELHSWRLNGCDLYVTLEPCPMCMWAIIQSRIDNLYFGSYDSLYGAISTMPHMISFSNSKIKYKGGIMEQECDLVLKNYFKRIREEK</sequence>
<reference evidence="9" key="2">
    <citation type="journal article" date="2021" name="PeerJ">
        <title>Extensive microbial diversity within the chicken gut microbiome revealed by metagenomics and culture.</title>
        <authorList>
            <person name="Gilroy R."/>
            <person name="Ravi A."/>
            <person name="Getino M."/>
            <person name="Pursley I."/>
            <person name="Horton D.L."/>
            <person name="Alikhan N.F."/>
            <person name="Baker D."/>
            <person name="Gharbi K."/>
            <person name="Hall N."/>
            <person name="Watson M."/>
            <person name="Adriaenssens E.M."/>
            <person name="Foster-Nyarko E."/>
            <person name="Jarju S."/>
            <person name="Secka A."/>
            <person name="Antonio M."/>
            <person name="Oren A."/>
            <person name="Chaudhuri R.R."/>
            <person name="La Ragione R."/>
            <person name="Hildebrand F."/>
            <person name="Pallen M.J."/>
        </authorList>
    </citation>
    <scope>NUCLEOTIDE SEQUENCE</scope>
    <source>
        <strain evidence="9">CHK154-7741</strain>
    </source>
</reference>
<evidence type="ECO:0000256" key="7">
    <source>
        <dbReference type="HAMAP-Rule" id="MF_00972"/>
    </source>
</evidence>
<evidence type="ECO:0000313" key="10">
    <source>
        <dbReference type="Proteomes" id="UP000886748"/>
    </source>
</evidence>
<dbReference type="GO" id="GO:0052717">
    <property type="term" value="F:tRNA-specific adenosine-34 deaminase activity"/>
    <property type="evidence" value="ECO:0007669"/>
    <property type="project" value="UniProtKB-UniRule"/>
</dbReference>
<comment type="function">
    <text evidence="7">Catalyzes the deamination of adenosine to inosine at the wobble position 34 of tRNA(Arg2).</text>
</comment>
<dbReference type="HAMAP" id="MF_00972">
    <property type="entry name" value="tRNA_aden_deaminase"/>
    <property type="match status" value="1"/>
</dbReference>
<feature type="active site" description="Proton donor" evidence="7">
    <location>
        <position position="51"/>
    </location>
</feature>
<evidence type="ECO:0000256" key="6">
    <source>
        <dbReference type="ARBA" id="ARBA00048045"/>
    </source>
</evidence>
<gene>
    <name evidence="7" type="primary">tadA</name>
    <name evidence="9" type="ORF">IAD26_06725</name>
</gene>
<evidence type="ECO:0000256" key="5">
    <source>
        <dbReference type="ARBA" id="ARBA00022833"/>
    </source>
</evidence>
<evidence type="ECO:0000313" key="9">
    <source>
        <dbReference type="EMBL" id="HIU92809.1"/>
    </source>
</evidence>
<reference evidence="9" key="1">
    <citation type="submission" date="2020-10" db="EMBL/GenBank/DDBJ databases">
        <authorList>
            <person name="Gilroy R."/>
        </authorList>
    </citation>
    <scope>NUCLEOTIDE SEQUENCE</scope>
    <source>
        <strain evidence="9">CHK154-7741</strain>
    </source>
</reference>
<comment type="subunit">
    <text evidence="7">Homodimer.</text>
</comment>
<dbReference type="AlphaFoldDB" id="A0A9D1N130"/>
<dbReference type="InterPro" id="IPR002125">
    <property type="entry name" value="CMP_dCMP_dom"/>
</dbReference>
<dbReference type="Gene3D" id="3.40.140.10">
    <property type="entry name" value="Cytidine Deaminase, domain 2"/>
    <property type="match status" value="1"/>
</dbReference>
<dbReference type="InterPro" id="IPR028883">
    <property type="entry name" value="tRNA_aden_deaminase"/>
</dbReference>
<protein>
    <recommendedName>
        <fullName evidence="7">tRNA-specific adenosine deaminase</fullName>
        <ecNumber evidence="7">3.5.4.33</ecNumber>
    </recommendedName>
</protein>
<feature type="binding site" evidence="7">
    <location>
        <position position="49"/>
    </location>
    <ligand>
        <name>Zn(2+)</name>
        <dbReference type="ChEBI" id="CHEBI:29105"/>
        <note>catalytic</note>
    </ligand>
</feature>
<comment type="similarity">
    <text evidence="1">Belongs to the cytidine and deoxycytidylate deaminase family. ADAT2 subfamily.</text>
</comment>
<feature type="binding site" evidence="7">
    <location>
        <position position="79"/>
    </location>
    <ligand>
        <name>Zn(2+)</name>
        <dbReference type="ChEBI" id="CHEBI:29105"/>
        <note>catalytic</note>
    </ligand>
</feature>
<comment type="catalytic activity">
    <reaction evidence="6 7">
        <text>adenosine(34) in tRNA + H2O + H(+) = inosine(34) in tRNA + NH4(+)</text>
        <dbReference type="Rhea" id="RHEA:43168"/>
        <dbReference type="Rhea" id="RHEA-COMP:10373"/>
        <dbReference type="Rhea" id="RHEA-COMP:10374"/>
        <dbReference type="ChEBI" id="CHEBI:15377"/>
        <dbReference type="ChEBI" id="CHEBI:15378"/>
        <dbReference type="ChEBI" id="CHEBI:28938"/>
        <dbReference type="ChEBI" id="CHEBI:74411"/>
        <dbReference type="ChEBI" id="CHEBI:82852"/>
        <dbReference type="EC" id="3.5.4.33"/>
    </reaction>
</comment>
<evidence type="ECO:0000256" key="3">
    <source>
        <dbReference type="ARBA" id="ARBA00022723"/>
    </source>
</evidence>
<dbReference type="PANTHER" id="PTHR11079:SF179">
    <property type="entry name" value="TRNA(ADENINE(34)) DEAMINASE, CHLOROPLASTIC"/>
    <property type="match status" value="1"/>
</dbReference>
<dbReference type="GO" id="GO:0008270">
    <property type="term" value="F:zinc ion binding"/>
    <property type="evidence" value="ECO:0007669"/>
    <property type="project" value="UniProtKB-UniRule"/>
</dbReference>
<dbReference type="PROSITE" id="PS00903">
    <property type="entry name" value="CYT_DCMP_DEAMINASES_1"/>
    <property type="match status" value="1"/>
</dbReference>
<dbReference type="Proteomes" id="UP000886748">
    <property type="component" value="Unassembled WGS sequence"/>
</dbReference>
<dbReference type="EMBL" id="DVOD01000050">
    <property type="protein sequence ID" value="HIU92809.1"/>
    <property type="molecule type" value="Genomic_DNA"/>
</dbReference>